<evidence type="ECO:0000256" key="1">
    <source>
        <dbReference type="SAM" id="MobiDB-lite"/>
    </source>
</evidence>
<feature type="compositionally biased region" description="Polar residues" evidence="1">
    <location>
        <begin position="740"/>
        <end position="752"/>
    </location>
</feature>
<feature type="compositionally biased region" description="Basic and acidic residues" evidence="1">
    <location>
        <begin position="696"/>
        <end position="714"/>
    </location>
</feature>
<protein>
    <submittedName>
        <fullName evidence="2">Wsv151-like protein</fullName>
    </submittedName>
</protein>
<sequence length="1473" mass="166344">MDSLPITSSSALKSFMSTSNINNMETNNMVNKTKKVDTEIKVKKEERKKMDTTKPNENLLDGDFYNDIINKYTELANESNKVFENIIGNICTLFKNVRENIAMSDNVTREYVFKSQNQTIYWRGKKVTLGKVTASCVRVGGSYSVFMKLKKANMKYISDDGCKEIVFPDKPRSSLVLNNTYPLIGFEESDEGNTMAVFLTGVDLTSRLPKFVSTSEMNSGFHKLLMKKIRVAKIPVLHMFGEQDTEHLDDYEPIPFIATQSMFEEENEANMEMFFNSSKKMEYMENAPDIEQKVYVYERDTTNQQEYALYSLTNIQTDIVGNSWCNAHASTSKAYGGYSGQINTVNSGEMNDVCCFANCIDVVVDPDCKAMTISVESNEMLFDAKPTPFNKKDAEKYENLTTNSGNNDTLTMSVGKTKKNIPSSFYDYSLEEQKVMESLLVRNETSHTNAKFAERDIFSWWNFSSPSLKIVEEDTALNNDNNNDKSTEVVDQQVTENEIVCKETEAAVKSGFMTSKCKSDNENDFSNTLHEILQNSITKIKKNPEILISFKTTCSKLESYLKELKCASKEHSDIWSTESKRVAEGLLVDEAAASFIAQQLALDICKFDILDSTLNDTATKNFNKCEGQRKHMTGNRSITLSSLKNNREESVDICLKDWIKNKFPNVPSVPSVFTIKMESKSSVSKRKMNKNGSVNNEERLDDGEIHGKYSKGENRTSCFKSDFSTPGTSSSSPPPTISSNGCDDTTTNTLQPKGSGMANILPPSFIKMPRINMGDVYENLADNLGGRLCSMSGNVNIFKSMVMCVNSLEEKILNSSSKRYDTCDDFSKKLLDTPKYFDIESGNDVLSHEVKRLGKILKSYSLHKTETVNISDNENIQDEANRIKFYQRFNTAFQEAAFSWTLNKEMQHNEDALDNESDKLKTVMASNTMKRVYEEHFAFKKVAYLYIFDLLKRKFEGTNHTYNSSLSSSLQWYFAVVARNRICDMFKYIQKPEMIYKDDDKQKNLLLEFITSLCKNPMLISFIINGIISSLKWLVGNTIPSGLLYKGIYEHPEEATLGDCLDETSRFVFSNIPIKQTSVGESVATDDDDTRNGTLRAVRVEKHITGPYKICVDFKDVGITSCEKGSLYVNTITGEGMVTICPTYQTFMVLDEGDNLGKEITSLVRKKSFINVNKHKLLPTFLASPTNPMVKNSYLLTQQQLLNTPPSSLSSSSNVSSCQLGSVFEKKCLQQNQNQQKQQLAAETQSFTQMTMKWDDEKFKKSVNMWRCGFILPANMCNEVLKNKNTITLNAVLPPNPTKMCKSLCEKQLQSGSDFKLLQRMCKAISSFSGFNPWLLGNNINATPPAEFILNVVKKDSIICSGKMSYIDYYLASNTGFPDNYGTVFFNYELKSPSKIITPTTSPPESPIEEDEQSQIKEVTEETGRRERKVGPNVICSALQTSIKNVKSLKKCTSKHLDIIQTYNRKKSALLSF</sequence>
<accession>A0A9C7EZB8</accession>
<dbReference type="EMBL" id="LC738885">
    <property type="protein sequence ID" value="BDT63522.1"/>
    <property type="molecule type" value="Genomic_DNA"/>
</dbReference>
<feature type="region of interest" description="Disordered" evidence="1">
    <location>
        <begin position="1397"/>
        <end position="1427"/>
    </location>
</feature>
<proteinExistence type="predicted"/>
<name>A0A9C7EZB8_9VIRU</name>
<feature type="region of interest" description="Disordered" evidence="1">
    <location>
        <begin position="680"/>
        <end position="756"/>
    </location>
</feature>
<evidence type="ECO:0000313" key="2">
    <source>
        <dbReference type="EMBL" id="BDT63522.1"/>
    </source>
</evidence>
<reference evidence="2" key="1">
    <citation type="submission" date="2022-10" db="EMBL/GenBank/DDBJ databases">
        <title>Genome sequences of endogenous nimaviruses in decapod crustaceans.</title>
        <authorList>
            <person name="Kawato S."/>
            <person name="Nozaki R."/>
            <person name="Kondo H."/>
            <person name="Hirono I."/>
        </authorList>
    </citation>
    <scope>NUCLEOTIDE SEQUENCE</scope>
    <source>
        <strain evidence="2">Toyama2020</strain>
    </source>
</reference>
<organism evidence="2">
    <name type="scientific">Pasiphaea japonica whispovirus</name>
    <dbReference type="NCBI Taxonomy" id="2984286"/>
    <lineage>
        <taxon>Viruses</taxon>
        <taxon>Viruses incertae sedis</taxon>
        <taxon>Naldaviricetes</taxon>
        <taxon>Nimaviridae</taxon>
        <taxon>Whispovirus</taxon>
    </lineage>
</organism>
<feature type="compositionally biased region" description="Basic and acidic residues" evidence="1">
    <location>
        <begin position="1414"/>
        <end position="1425"/>
    </location>
</feature>